<dbReference type="EMBL" id="AWXU01000017">
    <property type="protein sequence ID" value="KFN50558.1"/>
    <property type="molecule type" value="Genomic_DNA"/>
</dbReference>
<name>A0A091BD17_9GAMM</name>
<accession>A0A091BD17</accession>
<evidence type="ECO:0000313" key="3">
    <source>
        <dbReference type="Proteomes" id="UP000029391"/>
    </source>
</evidence>
<keyword evidence="3" id="KW-1185">Reference proteome</keyword>
<protein>
    <recommendedName>
        <fullName evidence="4">Spore coat protein U domain-containing protein</fullName>
    </recommendedName>
</protein>
<gene>
    <name evidence="2" type="ORF">P873_05205</name>
</gene>
<keyword evidence="1" id="KW-0732">Signal</keyword>
<proteinExistence type="predicted"/>
<dbReference type="RefSeq" id="WP_026817512.1">
    <property type="nucleotide sequence ID" value="NZ_AUFF01000010.1"/>
</dbReference>
<dbReference type="Proteomes" id="UP000029391">
    <property type="component" value="Unassembled WGS sequence"/>
</dbReference>
<evidence type="ECO:0000256" key="1">
    <source>
        <dbReference type="SAM" id="SignalP"/>
    </source>
</evidence>
<sequence>MKTVIAIVVLALLALVGADARAAAANAQFSVGITIEARCEAHPDATATTVALDCRGAAVARVAAAPAGAAFPQANVLQRDAGGAAVALQLAAADDHTPVLVVEF</sequence>
<evidence type="ECO:0008006" key="4">
    <source>
        <dbReference type="Google" id="ProtNLM"/>
    </source>
</evidence>
<feature type="signal peptide" evidence="1">
    <location>
        <begin position="1"/>
        <end position="22"/>
    </location>
</feature>
<feature type="chain" id="PRO_5001871068" description="Spore coat protein U domain-containing protein" evidence="1">
    <location>
        <begin position="23"/>
        <end position="104"/>
    </location>
</feature>
<evidence type="ECO:0000313" key="2">
    <source>
        <dbReference type="EMBL" id="KFN50558.1"/>
    </source>
</evidence>
<reference evidence="2 3" key="1">
    <citation type="submission" date="2013-09" db="EMBL/GenBank/DDBJ databases">
        <title>Genome sequencing of Arenimonas composti.</title>
        <authorList>
            <person name="Chen F."/>
            <person name="Wang G."/>
        </authorList>
    </citation>
    <scope>NUCLEOTIDE SEQUENCE [LARGE SCALE GENOMIC DNA]</scope>
    <source>
        <strain evidence="2 3">TR7-09</strain>
    </source>
</reference>
<comment type="caution">
    <text evidence="2">The sequence shown here is derived from an EMBL/GenBank/DDBJ whole genome shotgun (WGS) entry which is preliminary data.</text>
</comment>
<organism evidence="2 3">
    <name type="scientific">Arenimonas composti TR7-09 = DSM 18010</name>
    <dbReference type="NCBI Taxonomy" id="1121013"/>
    <lineage>
        <taxon>Bacteria</taxon>
        <taxon>Pseudomonadati</taxon>
        <taxon>Pseudomonadota</taxon>
        <taxon>Gammaproteobacteria</taxon>
        <taxon>Lysobacterales</taxon>
        <taxon>Lysobacteraceae</taxon>
        <taxon>Arenimonas</taxon>
    </lineage>
</organism>
<dbReference type="AlphaFoldDB" id="A0A091BD17"/>